<comment type="caution">
    <text evidence="2">The sequence shown here is derived from an EMBL/GenBank/DDBJ whole genome shotgun (WGS) entry which is preliminary data.</text>
</comment>
<evidence type="ECO:0000313" key="2">
    <source>
        <dbReference type="EMBL" id="GAA4444146.1"/>
    </source>
</evidence>
<proteinExistence type="predicted"/>
<keyword evidence="3" id="KW-1185">Reference proteome</keyword>
<reference evidence="3" key="1">
    <citation type="journal article" date="2019" name="Int. J. Syst. Evol. Microbiol.">
        <title>The Global Catalogue of Microorganisms (GCM) 10K type strain sequencing project: providing services to taxonomists for standard genome sequencing and annotation.</title>
        <authorList>
            <consortium name="The Broad Institute Genomics Platform"/>
            <consortium name="The Broad Institute Genome Sequencing Center for Infectious Disease"/>
            <person name="Wu L."/>
            <person name="Ma J."/>
        </authorList>
    </citation>
    <scope>NUCLEOTIDE SEQUENCE [LARGE SCALE GENOMIC DNA]</scope>
    <source>
        <strain evidence="3">JCM 31920</strain>
    </source>
</reference>
<dbReference type="PANTHER" id="PTHR40616">
    <property type="entry name" value="LINALOOL DEHYDRATASE_ISOMERASE DOMAIN-CONTAINING PROTEIN"/>
    <property type="match status" value="1"/>
</dbReference>
<evidence type="ECO:0000313" key="3">
    <source>
        <dbReference type="Proteomes" id="UP001501508"/>
    </source>
</evidence>
<organism evidence="2 3">
    <name type="scientific">Ravibacter arvi</name>
    <dbReference type="NCBI Taxonomy" id="2051041"/>
    <lineage>
        <taxon>Bacteria</taxon>
        <taxon>Pseudomonadati</taxon>
        <taxon>Bacteroidota</taxon>
        <taxon>Cytophagia</taxon>
        <taxon>Cytophagales</taxon>
        <taxon>Spirosomataceae</taxon>
        <taxon>Ravibacter</taxon>
    </lineage>
</organism>
<sequence length="590" mass="67158">MKPTFLLFLCALSFVLRAQHSPTFDNGVVRFGPVALNEAEKNVLLDGLDALNDRYDPAAKMLTRKLNGYNYHTDAESGVFHEVRASFNYAVRLLDLGDERLRQRAFDIIEATIALQDTNSTSRYAGVWPYYSEEPLSTKKSPVDFNWADFNAVSLLDVYMGHYGKLPDGLKRKIINALVLAGKSVQKRNVQPGYTNIAIMGTYVTFMVSHLFDLKEMQQYSRERLKKFYDYTLERGFTEYNSPTYTIVSLDELDRMKRHIADAGAKPMIDSLYSLAWEVIAQHFHMPSGQWAGPHSRSYSTVTSSSIYGILKQASGGKIDFPGATARADVKIRHKIPDHLLSYFLAPDYPRTQQDEFAVDPPKVTGTTFLTDRYAFSSANRSSLWNQRRPLLVYWGKPSRPNYIQLRFLHDGYDFCSASFYSSQKENRLLGGISFLTNGGDKHINIDRLQDGRFSAGDLRMRFEFAHAGQLQDLHLPRKSNAPFRFETEGLPLQIQLFESHFDDLKGYWEKGTDGQVAWLDYVIYSGDPRAFDLSSMQRAVLGFSFSIPEGDEHSHEKPVSSFRGDQLEATWKDLRLEIPAKPGPQPKNL</sequence>
<keyword evidence="1" id="KW-0732">Signal</keyword>
<name>A0ABP8M416_9BACT</name>
<feature type="chain" id="PRO_5047399811" description="Heparinase" evidence="1">
    <location>
        <begin position="19"/>
        <end position="590"/>
    </location>
</feature>
<accession>A0ABP8M416</accession>
<dbReference type="Proteomes" id="UP001501508">
    <property type="component" value="Unassembled WGS sequence"/>
</dbReference>
<protein>
    <recommendedName>
        <fullName evidence="4">Heparinase</fullName>
    </recommendedName>
</protein>
<gene>
    <name evidence="2" type="ORF">GCM10023091_33860</name>
</gene>
<evidence type="ECO:0008006" key="4">
    <source>
        <dbReference type="Google" id="ProtNLM"/>
    </source>
</evidence>
<evidence type="ECO:0000256" key="1">
    <source>
        <dbReference type="SAM" id="SignalP"/>
    </source>
</evidence>
<feature type="signal peptide" evidence="1">
    <location>
        <begin position="1"/>
        <end position="18"/>
    </location>
</feature>
<dbReference type="EMBL" id="BAABEY010000031">
    <property type="protein sequence ID" value="GAA4444146.1"/>
    <property type="molecule type" value="Genomic_DNA"/>
</dbReference>
<dbReference type="RefSeq" id="WP_345031365.1">
    <property type="nucleotide sequence ID" value="NZ_BAABEY010000031.1"/>
</dbReference>
<dbReference type="PANTHER" id="PTHR40616:SF1">
    <property type="entry name" value="LINALOOL DEHYDRATASE_ISOMERASE DOMAIN-CONTAINING PROTEIN"/>
    <property type="match status" value="1"/>
</dbReference>